<keyword evidence="7" id="KW-0966">Cell projection</keyword>
<keyword evidence="4" id="KW-0175">Coiled coil</keyword>
<dbReference type="EMBL" id="LTDM01000066">
    <property type="protein sequence ID" value="OLS01540.1"/>
    <property type="molecule type" value="Genomic_DNA"/>
</dbReference>
<dbReference type="PANTHER" id="PTHR42792:SF1">
    <property type="entry name" value="FLAGELLAR HOOK-ASSOCIATED PROTEIN 3"/>
    <property type="match status" value="1"/>
</dbReference>
<dbReference type="SUPFAM" id="SSF64518">
    <property type="entry name" value="Phase 1 flagellin"/>
    <property type="match status" value="1"/>
</dbReference>
<dbReference type="GO" id="GO:0005198">
    <property type="term" value="F:structural molecule activity"/>
    <property type="evidence" value="ECO:0007669"/>
    <property type="project" value="InterPro"/>
</dbReference>
<dbReference type="InterPro" id="IPR046358">
    <property type="entry name" value="Flagellin_C"/>
</dbReference>
<comment type="similarity">
    <text evidence="2">Belongs to the bacterial flagellin family.</text>
</comment>
<dbReference type="RefSeq" id="WP_075728725.1">
    <property type="nucleotide sequence ID" value="NZ_LTDM01000066.1"/>
</dbReference>
<name>A0A1U7M2R3_TISCR</name>
<evidence type="ECO:0000256" key="1">
    <source>
        <dbReference type="ARBA" id="ARBA00004365"/>
    </source>
</evidence>
<dbReference type="GO" id="GO:0071973">
    <property type="term" value="P:bacterial-type flagellum-dependent cell motility"/>
    <property type="evidence" value="ECO:0007669"/>
    <property type="project" value="InterPro"/>
</dbReference>
<keyword evidence="7" id="KW-0282">Flagellum</keyword>
<dbReference type="InterPro" id="IPR013384">
    <property type="entry name" value="Flagell_FlgL"/>
</dbReference>
<dbReference type="Proteomes" id="UP000186112">
    <property type="component" value="Unassembled WGS sequence"/>
</dbReference>
<dbReference type="InterPro" id="IPR001029">
    <property type="entry name" value="Flagellin_N"/>
</dbReference>
<reference evidence="7 8" key="1">
    <citation type="submission" date="2016-02" db="EMBL/GenBank/DDBJ databases">
        <title>Genome sequence of Tissierella creatinophila DSM 6911.</title>
        <authorList>
            <person name="Poehlein A."/>
            <person name="Daniel R."/>
        </authorList>
    </citation>
    <scope>NUCLEOTIDE SEQUENCE [LARGE SCALE GENOMIC DNA]</scope>
    <source>
        <strain evidence="7 8">DSM 6911</strain>
    </source>
</reference>
<comment type="subcellular location">
    <subcellularLocation>
        <location evidence="1">Bacterial flagellum</location>
    </subcellularLocation>
</comment>
<dbReference type="Gene3D" id="1.20.1330.10">
    <property type="entry name" value="f41 fragment of flagellin, N-terminal domain"/>
    <property type="match status" value="1"/>
</dbReference>
<dbReference type="OrthoDB" id="9758307at2"/>
<evidence type="ECO:0000256" key="3">
    <source>
        <dbReference type="ARBA" id="ARBA00023143"/>
    </source>
</evidence>
<comment type="caution">
    <text evidence="7">The sequence shown here is derived from an EMBL/GenBank/DDBJ whole genome shotgun (WGS) entry which is preliminary data.</text>
</comment>
<evidence type="ECO:0000313" key="8">
    <source>
        <dbReference type="Proteomes" id="UP000186112"/>
    </source>
</evidence>
<evidence type="ECO:0000259" key="6">
    <source>
        <dbReference type="Pfam" id="PF00700"/>
    </source>
</evidence>
<evidence type="ECO:0000256" key="4">
    <source>
        <dbReference type="SAM" id="Coils"/>
    </source>
</evidence>
<evidence type="ECO:0000256" key="2">
    <source>
        <dbReference type="ARBA" id="ARBA00005709"/>
    </source>
</evidence>
<protein>
    <submittedName>
        <fullName evidence="7">Flagellar hook-associated protein 3</fullName>
    </submittedName>
</protein>
<feature type="domain" description="Flagellin N-terminal" evidence="5">
    <location>
        <begin position="3"/>
        <end position="140"/>
    </location>
</feature>
<dbReference type="GO" id="GO:0009424">
    <property type="term" value="C:bacterial-type flagellum hook"/>
    <property type="evidence" value="ECO:0007669"/>
    <property type="project" value="InterPro"/>
</dbReference>
<accession>A0A1U7M2R3</accession>
<dbReference type="PANTHER" id="PTHR42792">
    <property type="entry name" value="FLAGELLIN"/>
    <property type="match status" value="1"/>
</dbReference>
<proteinExistence type="inferred from homology"/>
<dbReference type="AlphaFoldDB" id="A0A1U7M2R3"/>
<organism evidence="7 8">
    <name type="scientific">Tissierella creatinophila DSM 6911</name>
    <dbReference type="NCBI Taxonomy" id="1123403"/>
    <lineage>
        <taxon>Bacteria</taxon>
        <taxon>Bacillati</taxon>
        <taxon>Bacillota</taxon>
        <taxon>Tissierellia</taxon>
        <taxon>Tissierellales</taxon>
        <taxon>Tissierellaceae</taxon>
        <taxon>Tissierella</taxon>
    </lineage>
</organism>
<dbReference type="Pfam" id="PF00700">
    <property type="entry name" value="Flagellin_C"/>
    <property type="match status" value="1"/>
</dbReference>
<sequence length="304" mass="33786">MRITNNTMNNAFINNLNKNLKNMQKAQEQLTSLKKVSKPSDDPLLVGKILSMKDNIKQNEQYNSNISESQGWVQTQDTALADVTKTMNRIRDLIVYGANGSLAQKDRDAITDEVKMKVGEIKEILNTNFDGRYIFGGQKTGTAPFEEGVDGKLQYVGSDEDIEREISQGVIIKLKTNGGDITTIKGEPSPDKDQTLGDFLQEVVGAMDKGETDKLSNDLLAKADKFIDNILRVRSSIGAVDNRLEAAQERNKSENINLTSVLSSKEDIDIAEQYMKYTMMSTAYQTSLSVGAKILQPSLLDYLR</sequence>
<evidence type="ECO:0000313" key="7">
    <source>
        <dbReference type="EMBL" id="OLS01540.1"/>
    </source>
</evidence>
<dbReference type="InterPro" id="IPR001492">
    <property type="entry name" value="Flagellin"/>
</dbReference>
<evidence type="ECO:0000259" key="5">
    <source>
        <dbReference type="Pfam" id="PF00669"/>
    </source>
</evidence>
<keyword evidence="8" id="KW-1185">Reference proteome</keyword>
<dbReference type="NCBIfam" id="TIGR02550">
    <property type="entry name" value="flagell_flgL"/>
    <property type="match status" value="1"/>
</dbReference>
<feature type="coiled-coil region" evidence="4">
    <location>
        <begin position="9"/>
        <end position="36"/>
    </location>
</feature>
<keyword evidence="7" id="KW-0969">Cilium</keyword>
<dbReference type="Pfam" id="PF00669">
    <property type="entry name" value="Flagellin_N"/>
    <property type="match status" value="1"/>
</dbReference>
<gene>
    <name evidence="7" type="primary">flgL</name>
    <name evidence="7" type="ORF">TICRE_25790</name>
</gene>
<keyword evidence="3" id="KW-0975">Bacterial flagellum</keyword>
<feature type="domain" description="Flagellin C-terminal" evidence="6">
    <location>
        <begin position="221"/>
        <end position="303"/>
    </location>
</feature>